<reference evidence="2" key="1">
    <citation type="submission" date="2025-08" db="UniProtKB">
        <authorList>
            <consortium name="Ensembl"/>
        </authorList>
    </citation>
    <scope>IDENTIFICATION</scope>
</reference>
<evidence type="ECO:0000313" key="2">
    <source>
        <dbReference type="Ensembl" id="ENSAOWP00000005804.1"/>
    </source>
</evidence>
<dbReference type="CDD" id="cd07765">
    <property type="entry name" value="KRAB_A-box"/>
    <property type="match status" value="1"/>
</dbReference>
<dbReference type="AlphaFoldDB" id="A0A8B9P421"/>
<evidence type="ECO:0000259" key="1">
    <source>
        <dbReference type="Pfam" id="PF01352"/>
    </source>
</evidence>
<keyword evidence="3" id="KW-1185">Reference proteome</keyword>
<proteinExistence type="predicted"/>
<dbReference type="Ensembl" id="ENSAOWT00000006577.1">
    <property type="protein sequence ID" value="ENSAOWP00000005804.1"/>
    <property type="gene ID" value="ENSAOWG00000003976.1"/>
</dbReference>
<dbReference type="GO" id="GO:0006355">
    <property type="term" value="P:regulation of DNA-templated transcription"/>
    <property type="evidence" value="ECO:0007669"/>
    <property type="project" value="InterPro"/>
</dbReference>
<dbReference type="Gene3D" id="6.10.140.140">
    <property type="match status" value="1"/>
</dbReference>
<name>A0A8B9P421_APTOW</name>
<dbReference type="Pfam" id="PF01352">
    <property type="entry name" value="KRAB"/>
    <property type="match status" value="1"/>
</dbReference>
<dbReference type="Proteomes" id="UP000694424">
    <property type="component" value="Unplaced"/>
</dbReference>
<feature type="domain" description="KRAB" evidence="1">
    <location>
        <begin position="20"/>
        <end position="45"/>
    </location>
</feature>
<dbReference type="InterPro" id="IPR001909">
    <property type="entry name" value="KRAB"/>
</dbReference>
<organism evidence="2 3">
    <name type="scientific">Apteryx owenii</name>
    <name type="common">Little spotted kiwi</name>
    <dbReference type="NCBI Taxonomy" id="8824"/>
    <lineage>
        <taxon>Eukaryota</taxon>
        <taxon>Metazoa</taxon>
        <taxon>Chordata</taxon>
        <taxon>Craniata</taxon>
        <taxon>Vertebrata</taxon>
        <taxon>Euteleostomi</taxon>
        <taxon>Archelosauria</taxon>
        <taxon>Archosauria</taxon>
        <taxon>Dinosauria</taxon>
        <taxon>Saurischia</taxon>
        <taxon>Theropoda</taxon>
        <taxon>Coelurosauria</taxon>
        <taxon>Aves</taxon>
        <taxon>Palaeognathae</taxon>
        <taxon>Apterygiformes</taxon>
        <taxon>Apterygidae</taxon>
        <taxon>Apteryx</taxon>
    </lineage>
</organism>
<protein>
    <recommendedName>
        <fullName evidence="1">KRAB domain-containing protein</fullName>
    </recommendedName>
</protein>
<sequence length="102" mass="11054">MILGLKLFRPTPALAMEPCVLLDPQQKALYRDVMQESYDTLMALGKAPSPPRATFRDAGMGTWGTRIQCPARGYRYCAGGCGCPGNCRRGAERGGRRMEAGG</sequence>
<reference evidence="2" key="2">
    <citation type="submission" date="2025-09" db="UniProtKB">
        <authorList>
            <consortium name="Ensembl"/>
        </authorList>
    </citation>
    <scope>IDENTIFICATION</scope>
</reference>
<evidence type="ECO:0000313" key="3">
    <source>
        <dbReference type="Proteomes" id="UP000694424"/>
    </source>
</evidence>
<dbReference type="InterPro" id="IPR036051">
    <property type="entry name" value="KRAB_dom_sf"/>
</dbReference>
<dbReference type="SUPFAM" id="SSF109640">
    <property type="entry name" value="KRAB domain (Kruppel-associated box)"/>
    <property type="match status" value="1"/>
</dbReference>
<accession>A0A8B9P421</accession>